<proteinExistence type="predicted"/>
<accession>A0A8S5U2J3</accession>
<protein>
    <submittedName>
        <fullName evidence="1">Baseplate assembly protein</fullName>
    </submittedName>
</protein>
<dbReference type="NCBIfam" id="TIGR01644">
    <property type="entry name" value="phage_P2_V"/>
    <property type="match status" value="1"/>
</dbReference>
<name>A0A8S5U2J3_9CAUD</name>
<reference evidence="1" key="1">
    <citation type="journal article" date="2021" name="Proc. Natl. Acad. Sci. U.S.A.">
        <title>A Catalog of Tens of Thousands of Viruses from Human Metagenomes Reveals Hidden Associations with Chronic Diseases.</title>
        <authorList>
            <person name="Tisza M.J."/>
            <person name="Buck C.B."/>
        </authorList>
    </citation>
    <scope>NUCLEOTIDE SEQUENCE</scope>
    <source>
        <strain evidence="1">CtCdG12</strain>
    </source>
</reference>
<sequence>MATDPHIKNLIRMGRVSSIHPAEMAVKVVFEDKDNLVSDMLPVLVRGSSGNRDYWLPDVGEQVCCLMLPNGHNAGICLGSYYSESDPPTIADAQKRRIDFGDGSFVEFDRATGGLTIRCTGDIVVNGRTISLN</sequence>
<dbReference type="Gene3D" id="6.20.150.10">
    <property type="match status" value="1"/>
</dbReference>
<evidence type="ECO:0000313" key="1">
    <source>
        <dbReference type="EMBL" id="DAF88671.1"/>
    </source>
</evidence>
<dbReference type="InterPro" id="IPR013046">
    <property type="entry name" value="GpV/Gp45"/>
</dbReference>
<dbReference type="Gene3D" id="2.40.50.230">
    <property type="entry name" value="Gp5 N-terminal domain"/>
    <property type="match status" value="1"/>
</dbReference>
<dbReference type="EMBL" id="BK015990">
    <property type="protein sequence ID" value="DAF88671.1"/>
    <property type="molecule type" value="Genomic_DNA"/>
</dbReference>
<organism evidence="1">
    <name type="scientific">Myoviridae sp. ctCdG12</name>
    <dbReference type="NCBI Taxonomy" id="2825052"/>
    <lineage>
        <taxon>Viruses</taxon>
        <taxon>Duplodnaviria</taxon>
        <taxon>Heunggongvirae</taxon>
        <taxon>Uroviricota</taxon>
        <taxon>Caudoviricetes</taxon>
    </lineage>
</organism>
<dbReference type="InterPro" id="IPR037026">
    <property type="entry name" value="Vgr_OB-fold_dom_sf"/>
</dbReference>